<feature type="domain" description="Integrase zinc-binding" evidence="1">
    <location>
        <begin position="17"/>
        <end position="70"/>
    </location>
</feature>
<evidence type="ECO:0000313" key="3">
    <source>
        <dbReference type="EMBL" id="KAF4129340.1"/>
    </source>
</evidence>
<keyword evidence="4" id="KW-1185">Reference proteome</keyword>
<proteinExistence type="predicted"/>
<name>A0A833SKG8_PHYIN</name>
<gene>
    <name evidence="2" type="ORF">GN244_ATG14012</name>
    <name evidence="3" type="ORF">GN958_ATG21604</name>
</gene>
<dbReference type="Proteomes" id="UP000602510">
    <property type="component" value="Unassembled WGS sequence"/>
</dbReference>
<evidence type="ECO:0000313" key="4">
    <source>
        <dbReference type="Proteomes" id="UP000602510"/>
    </source>
</evidence>
<reference evidence="2" key="1">
    <citation type="submission" date="2020-04" db="EMBL/GenBank/DDBJ databases">
        <title>Hybrid Assembly of Korean Phytophthora infestans isolates.</title>
        <authorList>
            <person name="Prokchorchik M."/>
            <person name="Lee Y."/>
            <person name="Seo J."/>
            <person name="Cho J.-H."/>
            <person name="Park Y.-E."/>
            <person name="Jang D.-C."/>
            <person name="Im J.-S."/>
            <person name="Choi J.-G."/>
            <person name="Park H.-J."/>
            <person name="Lee G.-B."/>
            <person name="Lee Y.-G."/>
            <person name="Hong S.-Y."/>
            <person name="Cho K."/>
            <person name="Sohn K.H."/>
        </authorList>
    </citation>
    <scope>NUCLEOTIDE SEQUENCE</scope>
    <source>
        <strain evidence="2">KR_1_A1</strain>
        <strain evidence="3">KR_2_A2</strain>
    </source>
</reference>
<dbReference type="EMBL" id="JAACNO010002976">
    <property type="protein sequence ID" value="KAF4129340.1"/>
    <property type="molecule type" value="Genomic_DNA"/>
</dbReference>
<sequence>MSGIPLKVDPRSSRIKIPKEMQQGLVDAFHSELGASTIASTIAHVFHWKAMKADATRCVQACTICAKRKDCSVKYGKVPSKMVTVHPRYEVAIAPISPFSKQQFRDVTALGKFSSVVSHWYIRCSHVLCFVQLPQDL</sequence>
<dbReference type="InterPro" id="IPR041588">
    <property type="entry name" value="Integrase_H2C2"/>
</dbReference>
<dbReference type="AlphaFoldDB" id="A0A833SKG8"/>
<evidence type="ECO:0000259" key="1">
    <source>
        <dbReference type="Pfam" id="PF17921"/>
    </source>
</evidence>
<dbReference type="Pfam" id="PF17921">
    <property type="entry name" value="Integrase_H2C2"/>
    <property type="match status" value="1"/>
</dbReference>
<dbReference type="EMBL" id="WSZM01000388">
    <property type="protein sequence ID" value="KAF4034044.1"/>
    <property type="molecule type" value="Genomic_DNA"/>
</dbReference>
<protein>
    <submittedName>
        <fullName evidence="2">Integrase zinc binding domain</fullName>
    </submittedName>
</protein>
<evidence type="ECO:0000313" key="2">
    <source>
        <dbReference type="EMBL" id="KAF4034044.1"/>
    </source>
</evidence>
<organism evidence="2 4">
    <name type="scientific">Phytophthora infestans</name>
    <name type="common">Potato late blight agent</name>
    <name type="synonym">Botrytis infestans</name>
    <dbReference type="NCBI Taxonomy" id="4787"/>
    <lineage>
        <taxon>Eukaryota</taxon>
        <taxon>Sar</taxon>
        <taxon>Stramenopiles</taxon>
        <taxon>Oomycota</taxon>
        <taxon>Peronosporomycetes</taxon>
        <taxon>Peronosporales</taxon>
        <taxon>Peronosporaceae</taxon>
        <taxon>Phytophthora</taxon>
    </lineage>
</organism>
<dbReference type="Proteomes" id="UP000704712">
    <property type="component" value="Unassembled WGS sequence"/>
</dbReference>
<comment type="caution">
    <text evidence="2">The sequence shown here is derived from an EMBL/GenBank/DDBJ whole genome shotgun (WGS) entry which is preliminary data.</text>
</comment>
<accession>A0A833SKG8</accession>
<dbReference type="Gene3D" id="1.10.340.70">
    <property type="match status" value="1"/>
</dbReference>